<feature type="domain" description="Disease resistance protein At4g27190-like leucine-rich repeats" evidence="4">
    <location>
        <begin position="415"/>
        <end position="511"/>
    </location>
</feature>
<dbReference type="PANTHER" id="PTHR33463:SF140">
    <property type="entry name" value="P-LOOP CONTAINING NUCLEOSIDE TRIPHOSPHATE HYDROLASE, LEUCINE-RICH REPEAT DOMAIN SUPERFAMILY"/>
    <property type="match status" value="1"/>
</dbReference>
<feature type="domain" description="Disease resistance R13L4/SHOC-2-like LRR" evidence="5">
    <location>
        <begin position="199"/>
        <end position="332"/>
    </location>
</feature>
<dbReference type="EMBL" id="CAUOFW020004028">
    <property type="protein sequence ID" value="CAK9163433.1"/>
    <property type="molecule type" value="Genomic_DNA"/>
</dbReference>
<feature type="domain" description="Disease resistance protein At4g27190-like leucine-rich repeats" evidence="4">
    <location>
        <begin position="527"/>
        <end position="673"/>
    </location>
</feature>
<dbReference type="InterPro" id="IPR032675">
    <property type="entry name" value="LRR_dom_sf"/>
</dbReference>
<dbReference type="Pfam" id="PF23247">
    <property type="entry name" value="LRR_RPS2"/>
    <property type="match status" value="2"/>
</dbReference>
<dbReference type="InterPro" id="IPR036388">
    <property type="entry name" value="WH-like_DNA-bd_sf"/>
</dbReference>
<dbReference type="SUPFAM" id="SSF52058">
    <property type="entry name" value="L domain-like"/>
    <property type="match status" value="1"/>
</dbReference>
<dbReference type="InterPro" id="IPR050905">
    <property type="entry name" value="Plant_NBS-LRR"/>
</dbReference>
<keyword evidence="7" id="KW-1185">Reference proteome</keyword>
<protein>
    <submittedName>
        <fullName evidence="6">Uncharacterized protein</fullName>
    </submittedName>
</protein>
<dbReference type="Pfam" id="PF23598">
    <property type="entry name" value="LRR_14"/>
    <property type="match status" value="1"/>
</dbReference>
<gene>
    <name evidence="6" type="ORF">ILEXP_LOCUS32480</name>
</gene>
<name>A0ABC8T2H2_9AQUA</name>
<comment type="caution">
    <text evidence="6">The sequence shown here is derived from an EMBL/GenBank/DDBJ whole genome shotgun (WGS) entry which is preliminary data.</text>
</comment>
<evidence type="ECO:0000259" key="5">
    <source>
        <dbReference type="Pfam" id="PF23598"/>
    </source>
</evidence>
<reference evidence="6 7" key="1">
    <citation type="submission" date="2024-02" db="EMBL/GenBank/DDBJ databases">
        <authorList>
            <person name="Vignale AGUSTIN F."/>
            <person name="Sosa J E."/>
            <person name="Modenutti C."/>
        </authorList>
    </citation>
    <scope>NUCLEOTIDE SEQUENCE [LARGE SCALE GENOMIC DNA]</scope>
</reference>
<sequence>MPQKVQTSIELSYNLLNREEAKSLLRLYNLFPEDSDIPLECLVRYVVGLCLFEKVETVAEARDMVYSLNDQLKSRFLILHGDGEKVKLHDVVRDVCISIASKGREPYLVRNDAGLKEWPQEDTFRHCSAISLMFDQLDKFPIGLDCPNLKLLQVQCKGDPRDDPTNESCTRVDSIGFFEGMKELKVVDLRSMCLQLTRQPLKSLLNIRTLCLDFCRLDNNTSSMIGSLKSLRVLSFFKSYIEELPSEIGQLEHLQILDLRFAGRPGRISPNILSKLDKLEELYAGENDMNDSIAELNSMSYLNTLDICTSVTAVLKLKHFCFDNLRRFRITIGSPVSFNLLLFRLSEGYGLQNSLSLNDCDLGMLYDFGIKVLLKRSKHVSFLNLKGLGSNIFDALDVDDSVSWEKLCVWYCDELKYLICRDIPGETFAFGKLQMLWLENLPAMKGLFPESMVKCLVQLQQLILFRCKKVEYIVAKKGGEDEKDSETIVFPKLTYLLLQDLDMLRSFCSNSDILFPKQVFLPNLEILHLGRISVVHIVDYQMQGGSFHKPRGLDVSYCEKVFNVVAPGQQKLFPNLQQLHVNGCCELEAVFNFEGLTARRDHAEVTLGQLMLLELGDLPKLMHVWRMVPKNLQGFQNLTSIDISNCESLRYILSPTIAKLLGNLMLLQVHKCKMIEEIIDTEEDLLKIKILDEIVTTKEEEQMIGDTILFPQLKEISLANLENLNCFCSGNCEFQFPSLNKLVISGCPNMKTFSSGPLSTGKLGEGNISIGGQEFWMGDLNTTIQNASELLKQKIIMNKMKMMMMTKQIEAAEDDEDDERVKQIERDDE</sequence>
<keyword evidence="2" id="KW-0677">Repeat</keyword>
<dbReference type="Gene3D" id="3.80.10.10">
    <property type="entry name" value="Ribonuclease Inhibitor"/>
    <property type="match status" value="2"/>
</dbReference>
<evidence type="ECO:0000313" key="7">
    <source>
        <dbReference type="Proteomes" id="UP001642360"/>
    </source>
</evidence>
<dbReference type="PANTHER" id="PTHR33463">
    <property type="entry name" value="NB-ARC DOMAIN-CONTAINING PROTEIN-RELATED"/>
    <property type="match status" value="1"/>
</dbReference>
<dbReference type="Gene3D" id="1.10.10.10">
    <property type="entry name" value="Winged helix-like DNA-binding domain superfamily/Winged helix DNA-binding domain"/>
    <property type="match status" value="1"/>
</dbReference>
<accession>A0ABC8T2H2</accession>
<evidence type="ECO:0000256" key="2">
    <source>
        <dbReference type="ARBA" id="ARBA00022737"/>
    </source>
</evidence>
<dbReference type="Proteomes" id="UP001642360">
    <property type="component" value="Unassembled WGS sequence"/>
</dbReference>
<evidence type="ECO:0000313" key="6">
    <source>
        <dbReference type="EMBL" id="CAK9163433.1"/>
    </source>
</evidence>
<dbReference type="InterPro" id="IPR057135">
    <property type="entry name" value="At4g27190-like_LRR"/>
</dbReference>
<dbReference type="AlphaFoldDB" id="A0ABC8T2H2"/>
<evidence type="ECO:0000256" key="1">
    <source>
        <dbReference type="ARBA" id="ARBA00022614"/>
    </source>
</evidence>
<proteinExistence type="predicted"/>
<evidence type="ECO:0000256" key="3">
    <source>
        <dbReference type="ARBA" id="ARBA00022821"/>
    </source>
</evidence>
<organism evidence="6 7">
    <name type="scientific">Ilex paraguariensis</name>
    <name type="common">yerba mate</name>
    <dbReference type="NCBI Taxonomy" id="185542"/>
    <lineage>
        <taxon>Eukaryota</taxon>
        <taxon>Viridiplantae</taxon>
        <taxon>Streptophyta</taxon>
        <taxon>Embryophyta</taxon>
        <taxon>Tracheophyta</taxon>
        <taxon>Spermatophyta</taxon>
        <taxon>Magnoliopsida</taxon>
        <taxon>eudicotyledons</taxon>
        <taxon>Gunneridae</taxon>
        <taxon>Pentapetalae</taxon>
        <taxon>asterids</taxon>
        <taxon>campanulids</taxon>
        <taxon>Aquifoliales</taxon>
        <taxon>Aquifoliaceae</taxon>
        <taxon>Ilex</taxon>
    </lineage>
</organism>
<dbReference type="GO" id="GO:0006952">
    <property type="term" value="P:defense response"/>
    <property type="evidence" value="ECO:0007669"/>
    <property type="project" value="UniProtKB-KW"/>
</dbReference>
<keyword evidence="3" id="KW-0611">Plant defense</keyword>
<dbReference type="InterPro" id="IPR055414">
    <property type="entry name" value="LRR_R13L4/SHOC2-like"/>
</dbReference>
<evidence type="ECO:0000259" key="4">
    <source>
        <dbReference type="Pfam" id="PF23247"/>
    </source>
</evidence>
<keyword evidence="1" id="KW-0433">Leucine-rich repeat</keyword>